<evidence type="ECO:0000313" key="2">
    <source>
        <dbReference type="Proteomes" id="UP001160148"/>
    </source>
</evidence>
<dbReference type="PANTHER" id="PTHR10773:SF19">
    <property type="match status" value="1"/>
</dbReference>
<protein>
    <submittedName>
        <fullName evidence="1">Uncharacterized protein</fullName>
    </submittedName>
</protein>
<accession>A0AAV0WMD7</accession>
<dbReference type="PANTHER" id="PTHR10773">
    <property type="entry name" value="DNA-DIRECTED RNA POLYMERASES I, II, AND III SUBUNIT RPABC2"/>
    <property type="match status" value="1"/>
</dbReference>
<dbReference type="Proteomes" id="UP001160148">
    <property type="component" value="Unassembled WGS sequence"/>
</dbReference>
<gene>
    <name evidence="1" type="ORF">MEUPH1_LOCUS12668</name>
</gene>
<name>A0AAV0WMD7_9HEMI</name>
<comment type="caution">
    <text evidence="1">The sequence shown here is derived from an EMBL/GenBank/DDBJ whole genome shotgun (WGS) entry which is preliminary data.</text>
</comment>
<organism evidence="1 2">
    <name type="scientific">Macrosiphum euphorbiae</name>
    <name type="common">potato aphid</name>
    <dbReference type="NCBI Taxonomy" id="13131"/>
    <lineage>
        <taxon>Eukaryota</taxon>
        <taxon>Metazoa</taxon>
        <taxon>Ecdysozoa</taxon>
        <taxon>Arthropoda</taxon>
        <taxon>Hexapoda</taxon>
        <taxon>Insecta</taxon>
        <taxon>Pterygota</taxon>
        <taxon>Neoptera</taxon>
        <taxon>Paraneoptera</taxon>
        <taxon>Hemiptera</taxon>
        <taxon>Sternorrhyncha</taxon>
        <taxon>Aphidomorpha</taxon>
        <taxon>Aphidoidea</taxon>
        <taxon>Aphididae</taxon>
        <taxon>Macrosiphini</taxon>
        <taxon>Macrosiphum</taxon>
    </lineage>
</organism>
<sequence>MKTLPTLVISTGICYYKRQLWTYCLGVHNLGSNEVMMYVWDESVASRGPQEIGSCILHYVKTYVSSTKLIMYSDQCGGQNRNIKMATICNYIVANTSLSVNEIDHKFLVSGHSFLPCEQDFGLVEEQKKFHPDIHLPDDWKTVIASARKTNPFQIGNMTKDDIFSTKSLEKQITNRKIDVTNDKVQWMKIQWLNYKKEQPFMFHYKYSNNTEYPFNSVYIGKRNSNIEDYTKQLDLLYPNGHTITELKKKIYWN</sequence>
<keyword evidence="2" id="KW-1185">Reference proteome</keyword>
<evidence type="ECO:0000313" key="1">
    <source>
        <dbReference type="EMBL" id="CAI6356992.1"/>
    </source>
</evidence>
<proteinExistence type="predicted"/>
<dbReference type="EMBL" id="CARXXK010000002">
    <property type="protein sequence ID" value="CAI6356992.1"/>
    <property type="molecule type" value="Genomic_DNA"/>
</dbReference>
<dbReference type="AlphaFoldDB" id="A0AAV0WMD7"/>
<reference evidence="1 2" key="1">
    <citation type="submission" date="2023-01" db="EMBL/GenBank/DDBJ databases">
        <authorList>
            <person name="Whitehead M."/>
        </authorList>
    </citation>
    <scope>NUCLEOTIDE SEQUENCE [LARGE SCALE GENOMIC DNA]</scope>
</reference>